<feature type="compositionally biased region" description="Polar residues" evidence="1">
    <location>
        <begin position="917"/>
        <end position="931"/>
    </location>
</feature>
<feature type="region of interest" description="Disordered" evidence="1">
    <location>
        <begin position="1"/>
        <end position="231"/>
    </location>
</feature>
<dbReference type="STRING" id="933084.A0A067QDK1"/>
<gene>
    <name evidence="2" type="ORF">JAAARDRAFT_190313</name>
</gene>
<dbReference type="Proteomes" id="UP000027265">
    <property type="component" value="Unassembled WGS sequence"/>
</dbReference>
<feature type="compositionally biased region" description="Low complexity" evidence="1">
    <location>
        <begin position="874"/>
        <end position="892"/>
    </location>
</feature>
<feature type="compositionally biased region" description="Pro residues" evidence="1">
    <location>
        <begin position="834"/>
        <end position="857"/>
    </location>
</feature>
<reference evidence="3" key="1">
    <citation type="journal article" date="2014" name="Proc. Natl. Acad. Sci. U.S.A.">
        <title>Extensive sampling of basidiomycete genomes demonstrates inadequacy of the white-rot/brown-rot paradigm for wood decay fungi.</title>
        <authorList>
            <person name="Riley R."/>
            <person name="Salamov A.A."/>
            <person name="Brown D.W."/>
            <person name="Nagy L.G."/>
            <person name="Floudas D."/>
            <person name="Held B.W."/>
            <person name="Levasseur A."/>
            <person name="Lombard V."/>
            <person name="Morin E."/>
            <person name="Otillar R."/>
            <person name="Lindquist E.A."/>
            <person name="Sun H."/>
            <person name="LaButti K.M."/>
            <person name="Schmutz J."/>
            <person name="Jabbour D."/>
            <person name="Luo H."/>
            <person name="Baker S.E."/>
            <person name="Pisabarro A.G."/>
            <person name="Walton J.D."/>
            <person name="Blanchette R.A."/>
            <person name="Henrissat B."/>
            <person name="Martin F."/>
            <person name="Cullen D."/>
            <person name="Hibbett D.S."/>
            <person name="Grigoriev I.V."/>
        </authorList>
    </citation>
    <scope>NUCLEOTIDE SEQUENCE [LARGE SCALE GENOMIC DNA]</scope>
    <source>
        <strain evidence="3">MUCL 33604</strain>
    </source>
</reference>
<feature type="compositionally biased region" description="Polar residues" evidence="1">
    <location>
        <begin position="965"/>
        <end position="992"/>
    </location>
</feature>
<evidence type="ECO:0000313" key="3">
    <source>
        <dbReference type="Proteomes" id="UP000027265"/>
    </source>
</evidence>
<dbReference type="OrthoDB" id="3262497at2759"/>
<evidence type="ECO:0000256" key="1">
    <source>
        <dbReference type="SAM" id="MobiDB-lite"/>
    </source>
</evidence>
<feature type="region of interest" description="Disordered" evidence="1">
    <location>
        <begin position="358"/>
        <end position="495"/>
    </location>
</feature>
<name>A0A067QDK1_9AGAM</name>
<dbReference type="InParanoid" id="A0A067QDK1"/>
<feature type="compositionally biased region" description="Low complexity" evidence="1">
    <location>
        <begin position="454"/>
        <end position="470"/>
    </location>
</feature>
<feature type="compositionally biased region" description="Pro residues" evidence="1">
    <location>
        <begin position="893"/>
        <end position="909"/>
    </location>
</feature>
<evidence type="ECO:0000313" key="2">
    <source>
        <dbReference type="EMBL" id="KDQ61572.1"/>
    </source>
</evidence>
<keyword evidence="3" id="KW-1185">Reference proteome</keyword>
<dbReference type="AlphaFoldDB" id="A0A067QDK1"/>
<protein>
    <submittedName>
        <fullName evidence="2">Uncharacterized protein</fullName>
    </submittedName>
</protein>
<feature type="region of interest" description="Disordered" evidence="1">
    <location>
        <begin position="527"/>
        <end position="1021"/>
    </location>
</feature>
<feature type="compositionally biased region" description="Low complexity" evidence="1">
    <location>
        <begin position="775"/>
        <end position="801"/>
    </location>
</feature>
<organism evidence="2 3">
    <name type="scientific">Jaapia argillacea MUCL 33604</name>
    <dbReference type="NCBI Taxonomy" id="933084"/>
    <lineage>
        <taxon>Eukaryota</taxon>
        <taxon>Fungi</taxon>
        <taxon>Dikarya</taxon>
        <taxon>Basidiomycota</taxon>
        <taxon>Agaricomycotina</taxon>
        <taxon>Agaricomycetes</taxon>
        <taxon>Agaricomycetidae</taxon>
        <taxon>Jaapiales</taxon>
        <taxon>Jaapiaceae</taxon>
        <taxon>Jaapia</taxon>
    </lineage>
</organism>
<feature type="compositionally biased region" description="Polar residues" evidence="1">
    <location>
        <begin position="58"/>
        <end position="71"/>
    </location>
</feature>
<accession>A0A067QDK1</accession>
<feature type="compositionally biased region" description="Basic and acidic residues" evidence="1">
    <location>
        <begin position="208"/>
        <end position="226"/>
    </location>
</feature>
<dbReference type="HOGENOM" id="CLU_006928_0_0_1"/>
<feature type="compositionally biased region" description="Low complexity" evidence="1">
    <location>
        <begin position="939"/>
        <end position="957"/>
    </location>
</feature>
<feature type="compositionally biased region" description="Pro residues" evidence="1">
    <location>
        <begin position="668"/>
        <end position="700"/>
    </location>
</feature>
<proteinExistence type="predicted"/>
<dbReference type="EMBL" id="KL197712">
    <property type="protein sequence ID" value="KDQ61572.1"/>
    <property type="molecule type" value="Genomic_DNA"/>
</dbReference>
<feature type="compositionally biased region" description="Low complexity" evidence="1">
    <location>
        <begin position="638"/>
        <end position="667"/>
    </location>
</feature>
<sequence length="1021" mass="108487">MDDIWGNAWGESTKPPPATTTHEDPVWPARSPILTGDNEADIGLPSWSTGSDIRWNEPSETAGSLWSQPDNASAWGATPSPYEDISLGRIPTPEIQPPLKPPSRQEELPFDVPLPPVRDELSLPSPFVEEDEAQEVSIPVAESSLSTPRPPSPDGDGFGTFESGVDAFESTGLEPWSPSGATFAAEDVGSGWASAWSTSQHEATPDTDSEKLDEWERAKRQKEQGDMKVPPEVISSLVHQCEEFVNDVWPAPERTSADDDDWRNSWRTHEESAEGLDAAIDTLPEIAKLPINFRKTSTAKSMAEAVKLTRNAPITRLSPMSRFLEAKGSTTWEAEVKLRPIVIQDDIPMGWKVLEKDPVASTPSPIGPDKGKKPSGGLLSFMTRRASTQPNVDVKSSRPNTPVSDTPRSSSAAGTTASPRHSGESRRSRTTSVSTPSSVVPSPIASKPATNPFTEPSPTTVTPATEVAASMSSYSSAPDPVTVGTTASTPPPSAVSRFFNRFSRAKSSPGTGRTSIALSSNDLEFLSDIPSASDGEGHDDPQLTALSQMFGSQPVPLPEKLPPPLAPPPKLSQPVSRPLSVVNERELPPVLGQPKPVPSLSVTGFPGSSGRSIQPRTESPLPLPPTSSSAIRNPTRPSTSTSSADWSLSTDLNPFSSTTPSRIRSPPVLQPPPKTSSPFSLPPPPSSRPHTPKLPPPPRSRTPSSSYTFPPPLSPPVSSRTPTPTLSPPPHIASRSTMSTPPLAPPPSQFKPSNTFMPPTPTPKDLFEDDDFSDFHSSFSQPSFSNPPSTSLYDSSSASDSQLFGTPKKLPPNKHGTKPSFDDFDDFISSTIPSPSPPQPPAKPTPLPIGLPSPSPAPSQTRPKVPKTRKPSAADHLATLHLLEAAAARPGRWPAPPSPLPEALPPPPHGGAGAPFDTNTFERGFAKQQTLRPPPSVSSPPLTSHSISLNSNSLLQPISPPSRAMPNSQPLQGFSAFGSSQSDIMSPPRTNVSKPPPSRPSASSTTKGGLSAQDISFFEGL</sequence>
<feature type="compositionally biased region" description="Polar residues" evidence="1">
    <location>
        <begin position="397"/>
        <end position="419"/>
    </location>
</feature>
<feature type="compositionally biased region" description="Low complexity" evidence="1">
    <location>
        <begin position="430"/>
        <end position="443"/>
    </location>
</feature>
<feature type="compositionally biased region" description="Pro residues" evidence="1">
    <location>
        <begin position="555"/>
        <end position="571"/>
    </location>
</feature>